<organism evidence="1 2">
    <name type="scientific">Daphnia magna</name>
    <dbReference type="NCBI Taxonomy" id="35525"/>
    <lineage>
        <taxon>Eukaryota</taxon>
        <taxon>Metazoa</taxon>
        <taxon>Ecdysozoa</taxon>
        <taxon>Arthropoda</taxon>
        <taxon>Crustacea</taxon>
        <taxon>Branchiopoda</taxon>
        <taxon>Diplostraca</taxon>
        <taxon>Cladocera</taxon>
        <taxon>Anomopoda</taxon>
        <taxon>Daphniidae</taxon>
        <taxon>Daphnia</taxon>
    </lineage>
</organism>
<keyword evidence="2" id="KW-1185">Reference proteome</keyword>
<reference evidence="1 2" key="1">
    <citation type="submission" date="2016-03" db="EMBL/GenBank/DDBJ databases">
        <title>EvidentialGene: Evidence-directed Construction of Genes on Genomes.</title>
        <authorList>
            <person name="Gilbert D.G."/>
            <person name="Choi J.-H."/>
            <person name="Mockaitis K."/>
            <person name="Colbourne J."/>
            <person name="Pfrender M."/>
        </authorList>
    </citation>
    <scope>NUCLEOTIDE SEQUENCE [LARGE SCALE GENOMIC DNA]</scope>
    <source>
        <strain evidence="1 2">Xinb3</strain>
        <tissue evidence="1">Complete organism</tissue>
    </source>
</reference>
<name>A0A164U7B9_9CRUS</name>
<comment type="caution">
    <text evidence="1">The sequence shown here is derived from an EMBL/GenBank/DDBJ whole genome shotgun (WGS) entry which is preliminary data.</text>
</comment>
<evidence type="ECO:0000313" key="2">
    <source>
        <dbReference type="Proteomes" id="UP000076858"/>
    </source>
</evidence>
<evidence type="ECO:0000313" key="1">
    <source>
        <dbReference type="EMBL" id="KZS11119.1"/>
    </source>
</evidence>
<accession>A0A164U7B9</accession>
<proteinExistence type="predicted"/>
<dbReference type="Proteomes" id="UP000076858">
    <property type="component" value="Unassembled WGS sequence"/>
</dbReference>
<sequence>MFVIKANGARGGYSGLLNTGTKNFECCPWLSEPFVGLNLLQDFVYSSQNVENLTLTILASGLSKV</sequence>
<dbReference type="AlphaFoldDB" id="A0A164U7B9"/>
<protein>
    <submittedName>
        <fullName evidence="1">Uncharacterized protein</fullName>
    </submittedName>
</protein>
<gene>
    <name evidence="1" type="ORF">APZ42_023848</name>
</gene>
<dbReference type="EMBL" id="LRGB01001581">
    <property type="protein sequence ID" value="KZS11119.1"/>
    <property type="molecule type" value="Genomic_DNA"/>
</dbReference>